<dbReference type="SUPFAM" id="SSF50939">
    <property type="entry name" value="Sialidases"/>
    <property type="match status" value="1"/>
</dbReference>
<dbReference type="AlphaFoldDB" id="A0A9D1IDW9"/>
<evidence type="ECO:0000313" key="4">
    <source>
        <dbReference type="Proteomes" id="UP000824071"/>
    </source>
</evidence>
<reference evidence="3" key="1">
    <citation type="submission" date="2020-10" db="EMBL/GenBank/DDBJ databases">
        <authorList>
            <person name="Gilroy R."/>
        </authorList>
    </citation>
    <scope>NUCLEOTIDE SEQUENCE</scope>
    <source>
        <strain evidence="3">ChiGjej1B1-19959</strain>
    </source>
</reference>
<accession>A0A9D1IDW9</accession>
<dbReference type="Proteomes" id="UP000824071">
    <property type="component" value="Unassembled WGS sequence"/>
</dbReference>
<protein>
    <submittedName>
        <fullName evidence="3">Exo-alpha-sialidase</fullName>
    </submittedName>
</protein>
<sequence length="428" mass="48530">MSLFHKYRTPGQNYTIPQLDLSAAPPDTPPALRYLYEYSVVDEGDGYLGHPDSVLLQNGDILTLYPAGHGKGKTLSRLSHDGGRTYPDTIENPPKSWENSRETPTVYRLHFTERDWGDRLLLVCGNPKWPKEPTTGGFSCSLSADEGKTWSEYETFYKKGDPVFSCLPIVPMSSLTQLKENGKFVDKWMGLFHERGFKNYKTILTFDADGRMRWSRPERYLKPFRGFERAAQVCEVECVRSDGGTGGELLLIGRCNSKKINSMVSVSTDEGKTWSRPRELPAALNGERHKAEWLPDGRLFVTFRSIERDREKLRTNYEKKGMNWYSEGWVAWVGTYDDLKAGREGQYRLKLAHTYLARQEAPAVTANGDTGYCGNVVYPDGTIVTASYGVFSPEKKEQGTYSTDKGAQTRKTFIVSKRLRLSDVEQLL</sequence>
<dbReference type="InterPro" id="IPR036278">
    <property type="entry name" value="Sialidase_sf"/>
</dbReference>
<reference evidence="3" key="2">
    <citation type="journal article" date="2021" name="PeerJ">
        <title>Extensive microbial diversity within the chicken gut microbiome revealed by metagenomics and culture.</title>
        <authorList>
            <person name="Gilroy R."/>
            <person name="Ravi A."/>
            <person name="Getino M."/>
            <person name="Pursley I."/>
            <person name="Horton D.L."/>
            <person name="Alikhan N.F."/>
            <person name="Baker D."/>
            <person name="Gharbi K."/>
            <person name="Hall N."/>
            <person name="Watson M."/>
            <person name="Adriaenssens E.M."/>
            <person name="Foster-Nyarko E."/>
            <person name="Jarju S."/>
            <person name="Secka A."/>
            <person name="Antonio M."/>
            <person name="Oren A."/>
            <person name="Chaudhuri R.R."/>
            <person name="La Ragione R."/>
            <person name="Hildebrand F."/>
            <person name="Pallen M.J."/>
        </authorList>
    </citation>
    <scope>NUCLEOTIDE SEQUENCE</scope>
    <source>
        <strain evidence="3">ChiGjej1B1-19959</strain>
    </source>
</reference>
<feature type="domain" description="Sialidase" evidence="2">
    <location>
        <begin position="118"/>
        <end position="330"/>
    </location>
</feature>
<dbReference type="Pfam" id="PF13088">
    <property type="entry name" value="BNR_2"/>
    <property type="match status" value="1"/>
</dbReference>
<organism evidence="3 4">
    <name type="scientific">Candidatus Fimenecus excrementigallinarum</name>
    <dbReference type="NCBI Taxonomy" id="2840816"/>
    <lineage>
        <taxon>Bacteria</taxon>
        <taxon>Bacillati</taxon>
        <taxon>Bacillota</taxon>
        <taxon>Clostridia</taxon>
        <taxon>Candidatus Fimenecus</taxon>
    </lineage>
</organism>
<feature type="region of interest" description="Disordered" evidence="1">
    <location>
        <begin position="76"/>
        <end position="99"/>
    </location>
</feature>
<dbReference type="Gene3D" id="2.120.10.10">
    <property type="match status" value="2"/>
</dbReference>
<evidence type="ECO:0000259" key="2">
    <source>
        <dbReference type="Pfam" id="PF13088"/>
    </source>
</evidence>
<comment type="caution">
    <text evidence="3">The sequence shown here is derived from an EMBL/GenBank/DDBJ whole genome shotgun (WGS) entry which is preliminary data.</text>
</comment>
<proteinExistence type="predicted"/>
<dbReference type="CDD" id="cd15482">
    <property type="entry name" value="Sialidase_non-viral"/>
    <property type="match status" value="1"/>
</dbReference>
<dbReference type="EMBL" id="DVMW01000020">
    <property type="protein sequence ID" value="HIU35423.1"/>
    <property type="molecule type" value="Genomic_DNA"/>
</dbReference>
<evidence type="ECO:0000256" key="1">
    <source>
        <dbReference type="SAM" id="MobiDB-lite"/>
    </source>
</evidence>
<evidence type="ECO:0000313" key="3">
    <source>
        <dbReference type="EMBL" id="HIU35423.1"/>
    </source>
</evidence>
<gene>
    <name evidence="3" type="ORF">IAC53_02285</name>
</gene>
<name>A0A9D1IDW9_9FIRM</name>
<dbReference type="InterPro" id="IPR011040">
    <property type="entry name" value="Sialidase"/>
</dbReference>